<reference evidence="2 3" key="1">
    <citation type="submission" date="2013-11" db="EMBL/GenBank/DDBJ databases">
        <title>The Genome Sequence of Phytophthora parasitica P1976.</title>
        <authorList>
            <consortium name="The Broad Institute Genomics Platform"/>
            <person name="Russ C."/>
            <person name="Tyler B."/>
            <person name="Panabieres F."/>
            <person name="Shan W."/>
            <person name="Tripathy S."/>
            <person name="Grunwald N."/>
            <person name="Machado M."/>
            <person name="Johnson C.S."/>
            <person name="Walker B."/>
            <person name="Young S."/>
            <person name="Zeng Q."/>
            <person name="Gargeya S."/>
            <person name="Fitzgerald M."/>
            <person name="Haas B."/>
            <person name="Abouelleil A."/>
            <person name="Allen A.W."/>
            <person name="Alvarado L."/>
            <person name="Arachchi H.M."/>
            <person name="Berlin A.M."/>
            <person name="Chapman S.B."/>
            <person name="Gainer-Dewar J."/>
            <person name="Goldberg J."/>
            <person name="Griggs A."/>
            <person name="Gujja S."/>
            <person name="Hansen M."/>
            <person name="Howarth C."/>
            <person name="Imamovic A."/>
            <person name="Ireland A."/>
            <person name="Larimer J."/>
            <person name="McCowan C."/>
            <person name="Murphy C."/>
            <person name="Pearson M."/>
            <person name="Poon T.W."/>
            <person name="Priest M."/>
            <person name="Roberts A."/>
            <person name="Saif S."/>
            <person name="Shea T."/>
            <person name="Sisk P."/>
            <person name="Sykes S."/>
            <person name="Wortman J."/>
            <person name="Nusbaum C."/>
            <person name="Birren B."/>
        </authorList>
    </citation>
    <scope>NUCLEOTIDE SEQUENCE [LARGE SCALE GENOMIC DNA]</scope>
    <source>
        <strain evidence="2 3">P1976</strain>
    </source>
</reference>
<protein>
    <submittedName>
        <fullName evidence="2">Uncharacterized protein</fullName>
    </submittedName>
</protein>
<feature type="region of interest" description="Disordered" evidence="1">
    <location>
        <begin position="1"/>
        <end position="48"/>
    </location>
</feature>
<evidence type="ECO:0000313" key="3">
    <source>
        <dbReference type="Proteomes" id="UP000028582"/>
    </source>
</evidence>
<dbReference type="AlphaFoldDB" id="A0A080YZ92"/>
<accession>A0A080YZ92</accession>
<comment type="caution">
    <text evidence="2">The sequence shown here is derived from an EMBL/GenBank/DDBJ whole genome shotgun (WGS) entry which is preliminary data.</text>
</comment>
<evidence type="ECO:0000313" key="2">
    <source>
        <dbReference type="EMBL" id="ETO59703.1"/>
    </source>
</evidence>
<name>A0A080YZ92_PHYNI</name>
<organism evidence="2 3">
    <name type="scientific">Phytophthora nicotianae P1976</name>
    <dbReference type="NCBI Taxonomy" id="1317066"/>
    <lineage>
        <taxon>Eukaryota</taxon>
        <taxon>Sar</taxon>
        <taxon>Stramenopiles</taxon>
        <taxon>Oomycota</taxon>
        <taxon>Peronosporomycetes</taxon>
        <taxon>Peronosporales</taxon>
        <taxon>Peronosporaceae</taxon>
        <taxon>Phytophthora</taxon>
    </lineage>
</organism>
<sequence>MSGWHLGGHSKLVGSHAKQDPYVDPLPSAASCSAANPHGAHDSPSGDGLTYEEASAFFTAFSSRMANRIHPKQ</sequence>
<dbReference type="EMBL" id="ANJA01004061">
    <property type="protein sequence ID" value="ETO59703.1"/>
    <property type="molecule type" value="Genomic_DNA"/>
</dbReference>
<evidence type="ECO:0000256" key="1">
    <source>
        <dbReference type="SAM" id="MobiDB-lite"/>
    </source>
</evidence>
<gene>
    <name evidence="2" type="ORF">F444_21994</name>
</gene>
<dbReference type="Proteomes" id="UP000028582">
    <property type="component" value="Unassembled WGS sequence"/>
</dbReference>
<proteinExistence type="predicted"/>